<proteinExistence type="predicted"/>
<sequence>MFLEIEHSENFEGSLFLRFKEVGLAKPLMQVKLYERSIQGEWCDVVGWTDNEADPVCPAFGQPVEDSGAGLAYLVFGGMCGIRIRPVEIKEPWSLESPYQWGESHLLLADIGDLRFQEP</sequence>
<comment type="caution">
    <text evidence="1">The sequence shown here is derived from an EMBL/GenBank/DDBJ whole genome shotgun (WGS) entry which is preliminary data.</text>
</comment>
<dbReference type="EMBL" id="JAQOUE010000002">
    <property type="protein sequence ID" value="MDT7043951.1"/>
    <property type="molecule type" value="Genomic_DNA"/>
</dbReference>
<protein>
    <submittedName>
        <fullName evidence="1">Uncharacterized protein</fullName>
    </submittedName>
</protein>
<name>A0ABU3KC37_9BACT</name>
<organism evidence="1 2">
    <name type="scientific">Candidatus Nitronereus thalassa</name>
    <dbReference type="NCBI Taxonomy" id="3020898"/>
    <lineage>
        <taxon>Bacteria</taxon>
        <taxon>Pseudomonadati</taxon>
        <taxon>Nitrospirota</taxon>
        <taxon>Nitrospiria</taxon>
        <taxon>Nitrospirales</taxon>
        <taxon>Nitrospiraceae</taxon>
        <taxon>Candidatus Nitronereus</taxon>
    </lineage>
</organism>
<evidence type="ECO:0000313" key="2">
    <source>
        <dbReference type="Proteomes" id="UP001250932"/>
    </source>
</evidence>
<accession>A0ABU3KC37</accession>
<keyword evidence="2" id="KW-1185">Reference proteome</keyword>
<reference evidence="1 2" key="1">
    <citation type="journal article" date="2023" name="ISME J.">
        <title>Cultivation and genomic characterization of novel and ubiquitous marine nitrite-oxidizing bacteria from the Nitrospirales.</title>
        <authorList>
            <person name="Mueller A.J."/>
            <person name="Daebeler A."/>
            <person name="Herbold C.W."/>
            <person name="Kirkegaard R.H."/>
            <person name="Daims H."/>
        </authorList>
    </citation>
    <scope>NUCLEOTIDE SEQUENCE [LARGE SCALE GENOMIC DNA]</scope>
    <source>
        <strain evidence="1 2">EB</strain>
    </source>
</reference>
<dbReference type="RefSeq" id="WP_313834537.1">
    <property type="nucleotide sequence ID" value="NZ_JAQOUE010000002.1"/>
</dbReference>
<evidence type="ECO:0000313" key="1">
    <source>
        <dbReference type="EMBL" id="MDT7043951.1"/>
    </source>
</evidence>
<dbReference type="Proteomes" id="UP001250932">
    <property type="component" value="Unassembled WGS sequence"/>
</dbReference>
<gene>
    <name evidence="1" type="ORF">PPG34_16485</name>
</gene>